<dbReference type="GO" id="GO:0005634">
    <property type="term" value="C:nucleus"/>
    <property type="evidence" value="ECO:0007669"/>
    <property type="project" value="TreeGrafter"/>
</dbReference>
<accession>A0A445DDT6</accession>
<evidence type="ECO:0000313" key="2">
    <source>
        <dbReference type="Proteomes" id="UP000289738"/>
    </source>
</evidence>
<dbReference type="STRING" id="3818.A0A445DDT6"/>
<keyword evidence="2" id="KW-1185">Reference proteome</keyword>
<dbReference type="AlphaFoldDB" id="A0A445DDT6"/>
<sequence length="162" mass="18921">MEAVLALANARNCVVYRGFSVWLKYVLGISFRTDNESFKILDPKGQYWIPTPSQILIGPTQFSCPVCCKTFNRYNNMQELDQWNRRDLKNSVNSKTIRYKSANRKLKSWFVAKEEAAKSKAAKEVIKALAVRLECWSKKQRCWSKFRDEIHTRDQETKAGLF</sequence>
<proteinExistence type="predicted"/>
<dbReference type="GO" id="GO:0003700">
    <property type="term" value="F:DNA-binding transcription factor activity"/>
    <property type="evidence" value="ECO:0007669"/>
    <property type="project" value="InterPro"/>
</dbReference>
<gene>
    <name evidence="1" type="ORF">Ahy_A04g018477</name>
</gene>
<dbReference type="Proteomes" id="UP000289738">
    <property type="component" value="Chromosome A04"/>
</dbReference>
<organism evidence="1 2">
    <name type="scientific">Arachis hypogaea</name>
    <name type="common">Peanut</name>
    <dbReference type="NCBI Taxonomy" id="3818"/>
    <lineage>
        <taxon>Eukaryota</taxon>
        <taxon>Viridiplantae</taxon>
        <taxon>Streptophyta</taxon>
        <taxon>Embryophyta</taxon>
        <taxon>Tracheophyta</taxon>
        <taxon>Spermatophyta</taxon>
        <taxon>Magnoliopsida</taxon>
        <taxon>eudicotyledons</taxon>
        <taxon>Gunneridae</taxon>
        <taxon>Pentapetalae</taxon>
        <taxon>rosids</taxon>
        <taxon>fabids</taxon>
        <taxon>Fabales</taxon>
        <taxon>Fabaceae</taxon>
        <taxon>Papilionoideae</taxon>
        <taxon>50 kb inversion clade</taxon>
        <taxon>dalbergioids sensu lato</taxon>
        <taxon>Dalbergieae</taxon>
        <taxon>Pterocarpus clade</taxon>
        <taxon>Arachis</taxon>
    </lineage>
</organism>
<dbReference type="EMBL" id="SDMP01000004">
    <property type="protein sequence ID" value="RYR61319.1"/>
    <property type="molecule type" value="Genomic_DNA"/>
</dbReference>
<evidence type="ECO:0000313" key="1">
    <source>
        <dbReference type="EMBL" id="RYR61319.1"/>
    </source>
</evidence>
<reference evidence="1 2" key="1">
    <citation type="submission" date="2019-01" db="EMBL/GenBank/DDBJ databases">
        <title>Sequencing of cultivated peanut Arachis hypogaea provides insights into genome evolution and oil improvement.</title>
        <authorList>
            <person name="Chen X."/>
        </authorList>
    </citation>
    <scope>NUCLEOTIDE SEQUENCE [LARGE SCALE GENOMIC DNA]</scope>
    <source>
        <strain evidence="2">cv. Fuhuasheng</strain>
        <tissue evidence="1">Leaves</tissue>
    </source>
</reference>
<name>A0A445DDT6_ARAHY</name>
<dbReference type="PANTHER" id="PTHR45878">
    <property type="entry name" value="ZINC FINGER PROTEIN WIP2"/>
    <property type="match status" value="1"/>
</dbReference>
<dbReference type="InterPro" id="IPR043584">
    <property type="entry name" value="WIP1/2/3/4/5/6"/>
</dbReference>
<protein>
    <submittedName>
        <fullName evidence="1">Uncharacterized protein</fullName>
    </submittedName>
</protein>
<dbReference type="PANTHER" id="PTHR45878:SF1">
    <property type="entry name" value="ZINC FINGER PROTEIN WIP2"/>
    <property type="match status" value="1"/>
</dbReference>
<comment type="caution">
    <text evidence="1">The sequence shown here is derived from an EMBL/GenBank/DDBJ whole genome shotgun (WGS) entry which is preliminary data.</text>
</comment>